<comment type="caution">
    <text evidence="8">The sequence shown here is derived from an EMBL/GenBank/DDBJ whole genome shotgun (WGS) entry which is preliminary data.</text>
</comment>
<dbReference type="EMBL" id="JAUESC010000004">
    <property type="protein sequence ID" value="KAK0596331.1"/>
    <property type="molecule type" value="Genomic_DNA"/>
</dbReference>
<evidence type="ECO:0000256" key="6">
    <source>
        <dbReference type="SAM" id="MobiDB-lite"/>
    </source>
</evidence>
<organism evidence="8 9">
    <name type="scientific">Acer saccharum</name>
    <name type="common">Sugar maple</name>
    <dbReference type="NCBI Taxonomy" id="4024"/>
    <lineage>
        <taxon>Eukaryota</taxon>
        <taxon>Viridiplantae</taxon>
        <taxon>Streptophyta</taxon>
        <taxon>Embryophyta</taxon>
        <taxon>Tracheophyta</taxon>
        <taxon>Spermatophyta</taxon>
        <taxon>Magnoliopsida</taxon>
        <taxon>eudicotyledons</taxon>
        <taxon>Gunneridae</taxon>
        <taxon>Pentapetalae</taxon>
        <taxon>rosids</taxon>
        <taxon>malvids</taxon>
        <taxon>Sapindales</taxon>
        <taxon>Sapindaceae</taxon>
        <taxon>Hippocastanoideae</taxon>
        <taxon>Acereae</taxon>
        <taxon>Acer</taxon>
    </lineage>
</organism>
<dbReference type="SUPFAM" id="SSF81995">
    <property type="entry name" value="beta-sandwich domain of Sec23/24"/>
    <property type="match status" value="1"/>
</dbReference>
<feature type="compositionally biased region" description="Low complexity" evidence="6">
    <location>
        <begin position="1"/>
        <end position="49"/>
    </location>
</feature>
<gene>
    <name evidence="8" type="ORF">LWI29_014709</name>
</gene>
<evidence type="ECO:0000256" key="2">
    <source>
        <dbReference type="ARBA" id="ARBA00007530"/>
    </source>
</evidence>
<dbReference type="GO" id="GO:0046982">
    <property type="term" value="F:protein heterodimerization activity"/>
    <property type="evidence" value="ECO:0007669"/>
    <property type="project" value="InterPro"/>
</dbReference>
<proteinExistence type="inferred from homology"/>
<keyword evidence="5" id="KW-0539">Nucleus</keyword>
<evidence type="ECO:0000313" key="9">
    <source>
        <dbReference type="Proteomes" id="UP001168877"/>
    </source>
</evidence>
<dbReference type="InterPro" id="IPR003228">
    <property type="entry name" value="TFIID_TAF12_dom"/>
</dbReference>
<feature type="domain" description="Transcription initiation factor TFIID subunit 12" evidence="7">
    <location>
        <begin position="124"/>
        <end position="159"/>
    </location>
</feature>
<evidence type="ECO:0000256" key="4">
    <source>
        <dbReference type="ARBA" id="ARBA00023163"/>
    </source>
</evidence>
<evidence type="ECO:0000256" key="5">
    <source>
        <dbReference type="ARBA" id="ARBA00023242"/>
    </source>
</evidence>
<evidence type="ECO:0000256" key="3">
    <source>
        <dbReference type="ARBA" id="ARBA00023015"/>
    </source>
</evidence>
<dbReference type="Proteomes" id="UP001168877">
    <property type="component" value="Unassembled WGS sequence"/>
</dbReference>
<dbReference type="PANTHER" id="PTHR12264:SF26">
    <property type="entry name" value="TRANSCRIPTION INITIATION FACTOR TFIID SUBUNIT 12B"/>
    <property type="match status" value="1"/>
</dbReference>
<dbReference type="SUPFAM" id="SSF47113">
    <property type="entry name" value="Histone-fold"/>
    <property type="match status" value="1"/>
</dbReference>
<dbReference type="AlphaFoldDB" id="A0AA39SN47"/>
<reference evidence="8" key="2">
    <citation type="submission" date="2023-06" db="EMBL/GenBank/DDBJ databases">
        <authorList>
            <person name="Swenson N.G."/>
            <person name="Wegrzyn J.L."/>
            <person name="Mcevoy S.L."/>
        </authorList>
    </citation>
    <scope>NUCLEOTIDE SEQUENCE</scope>
    <source>
        <strain evidence="8">NS2018</strain>
        <tissue evidence="8">Leaf</tissue>
    </source>
</reference>
<keyword evidence="3" id="KW-0805">Transcription regulation</keyword>
<accession>A0AA39SN47</accession>
<feature type="compositionally biased region" description="Polar residues" evidence="6">
    <location>
        <begin position="55"/>
        <end position="67"/>
    </location>
</feature>
<dbReference type="GO" id="GO:0005669">
    <property type="term" value="C:transcription factor TFIID complex"/>
    <property type="evidence" value="ECO:0007669"/>
    <property type="project" value="InterPro"/>
</dbReference>
<evidence type="ECO:0000259" key="7">
    <source>
        <dbReference type="Pfam" id="PF03847"/>
    </source>
</evidence>
<dbReference type="PANTHER" id="PTHR12264">
    <property type="entry name" value="TRANSCRIPTION INITIATION FACTOR TFIID SUBUNIT 12"/>
    <property type="match status" value="1"/>
</dbReference>
<comment type="subcellular location">
    <subcellularLocation>
        <location evidence="1">Nucleus</location>
    </subcellularLocation>
</comment>
<protein>
    <recommendedName>
        <fullName evidence="7">Transcription initiation factor TFIID subunit 12 domain-containing protein</fullName>
    </recommendedName>
</protein>
<evidence type="ECO:0000256" key="1">
    <source>
        <dbReference type="ARBA" id="ARBA00004123"/>
    </source>
</evidence>
<feature type="region of interest" description="Disordered" evidence="6">
    <location>
        <begin position="1"/>
        <end position="67"/>
    </location>
</feature>
<keyword evidence="4" id="KW-0804">Transcription</keyword>
<dbReference type="Pfam" id="PF03847">
    <property type="entry name" value="TFIID_20kDa"/>
    <property type="match status" value="1"/>
</dbReference>
<dbReference type="CDD" id="cd07981">
    <property type="entry name" value="HFD_TAF12"/>
    <property type="match status" value="1"/>
</dbReference>
<dbReference type="GO" id="GO:0003677">
    <property type="term" value="F:DNA binding"/>
    <property type="evidence" value="ECO:0007669"/>
    <property type="project" value="TreeGrafter"/>
</dbReference>
<name>A0AA39SN47_ACESA</name>
<evidence type="ECO:0000313" key="8">
    <source>
        <dbReference type="EMBL" id="KAK0596331.1"/>
    </source>
</evidence>
<dbReference type="InterPro" id="IPR009072">
    <property type="entry name" value="Histone-fold"/>
</dbReference>
<sequence length="284" mass="31580">MSLTPQQLSQLVQQQSPMGHSQLQPQQQQQQLQQQSQQQPPLHQQKQQSPGIPGSTGQKSLSLTGSQQDATASGTSVQLRLGGAQAKGQKQLINFLGRERYRIWFPRFAVFHSVDSRGSWIQKLKIADDFIDSVSSFACNLAKHRKSSTLESKDILLHLGVSCKISFTLCNSGIVPGNLVGVATAATTNHGLDPLLIQAFPTFAYSTVKDFRHKKYSLQCAICLAELRDDSMLRLLKLVIMFFIKTASTFGLSLTRHARFVVETSIFRKKHWKNSGTCPQQPSE</sequence>
<dbReference type="GO" id="GO:0051123">
    <property type="term" value="P:RNA polymerase II preinitiation complex assembly"/>
    <property type="evidence" value="ECO:0007669"/>
    <property type="project" value="TreeGrafter"/>
</dbReference>
<dbReference type="InterPro" id="IPR037794">
    <property type="entry name" value="TAF12"/>
</dbReference>
<reference evidence="8" key="1">
    <citation type="journal article" date="2022" name="Plant J.">
        <title>Strategies of tolerance reflected in two North American maple genomes.</title>
        <authorList>
            <person name="McEvoy S.L."/>
            <person name="Sezen U.U."/>
            <person name="Trouern-Trend A."/>
            <person name="McMahon S.M."/>
            <person name="Schaberg P.G."/>
            <person name="Yang J."/>
            <person name="Wegrzyn J.L."/>
            <person name="Swenson N.G."/>
        </authorList>
    </citation>
    <scope>NUCLEOTIDE SEQUENCE</scope>
    <source>
        <strain evidence="8">NS2018</strain>
    </source>
</reference>
<keyword evidence="9" id="KW-1185">Reference proteome</keyword>
<dbReference type="GO" id="GO:0017025">
    <property type="term" value="F:TBP-class protein binding"/>
    <property type="evidence" value="ECO:0007669"/>
    <property type="project" value="TreeGrafter"/>
</dbReference>
<comment type="similarity">
    <text evidence="2">Belongs to the TAF12 family.</text>
</comment>
<dbReference type="Gene3D" id="1.10.20.10">
    <property type="entry name" value="Histone, subunit A"/>
    <property type="match status" value="1"/>
</dbReference>
<dbReference type="GO" id="GO:0000124">
    <property type="term" value="C:SAGA complex"/>
    <property type="evidence" value="ECO:0007669"/>
    <property type="project" value="InterPro"/>
</dbReference>